<dbReference type="RefSeq" id="WP_188445030.1">
    <property type="nucleotide sequence ID" value="NZ_BMDW01000002.1"/>
</dbReference>
<dbReference type="SMART" id="SM00388">
    <property type="entry name" value="HisKA"/>
    <property type="match status" value="1"/>
</dbReference>
<evidence type="ECO:0000256" key="5">
    <source>
        <dbReference type="ARBA" id="ARBA00022741"/>
    </source>
</evidence>
<keyword evidence="6" id="KW-0418">Kinase</keyword>
<evidence type="ECO:0000256" key="4">
    <source>
        <dbReference type="ARBA" id="ARBA00022679"/>
    </source>
</evidence>
<feature type="domain" description="Histidine kinase" evidence="10">
    <location>
        <begin position="533"/>
        <end position="757"/>
    </location>
</feature>
<sequence length="778" mass="84723">MKALQDIGLDPSAASHTCTSPGSARGWFVLALLLGVSLAASSLRIVLAPGFELYLGPFFYLIAYRAGGLKLALGVALLVMVPSYFWWGHIISIVLAVAHVLFIDRFGRGHNLTVPTLAFQTTVGAAGVYLFLSLYYGAPDVVIALNLIRKLLNDVLMATLADLVCSVTGIDLARGAIIRRRTVHLASVLPAAVTLIAICSSVALFVAEVRRFPEDFARSRAEVMERAELEIRRGTPAVGAVLLPSAPNDSLRLPDMMIAPQAEQLLRANVMNHLGCTRIDDGSPVTGPNDRNTFAFWLAACQLGQVRVGRQDYAYLYATRSLAERGYRDTLLEMTGPGIILILSLLLQFLLTRSVKHSILAWRHVVEAFGRPGISQPIGPMFYEFEGPLAAIIDANNRFASLVDERRRLADATRELKAEMDLRLVTEIVFDRERGVLRMREINIDSPARLETIAVHPNDCLALSGIASEDDAFAEFRIDGSAGDDWYLLSVRGLEEPGCWRSGWIVRLRQSKLANDRLLQQARLIELGGMASALSHELKQPLFTISLSAENGRLLIGQGTDAGVTGASAKFERIIEQVSRASDIMARITRYSRVEDNDPHPVDLGEVINTALILMRPLMIQKNVRARADTPASLLVLAPRVGIEQLLVNAVQNSVDAIAARRDTENNGLDGEILVTVTNDDLGVHISITDNGTGLVEIDPELAFGAFETTKPAESGTGLGLYISRQIVMKMSGQVRIQSVAPPGKGAVMTIDLPTRIIAKPKTIRGKRVRGNAASDRN</sequence>
<feature type="transmembrane region" description="Helical" evidence="9">
    <location>
        <begin position="84"/>
        <end position="102"/>
    </location>
</feature>
<name>A0ABQ1G3Y4_9SPHN</name>
<dbReference type="InterPro" id="IPR005467">
    <property type="entry name" value="His_kinase_dom"/>
</dbReference>
<dbReference type="PANTHER" id="PTHR43065:SF46">
    <property type="entry name" value="C4-DICARBOXYLATE TRANSPORT SENSOR PROTEIN DCTB"/>
    <property type="match status" value="1"/>
</dbReference>
<evidence type="ECO:0000256" key="6">
    <source>
        <dbReference type="ARBA" id="ARBA00022777"/>
    </source>
</evidence>
<evidence type="ECO:0000313" key="12">
    <source>
        <dbReference type="Proteomes" id="UP000618591"/>
    </source>
</evidence>
<feature type="transmembrane region" description="Helical" evidence="9">
    <location>
        <begin position="58"/>
        <end position="78"/>
    </location>
</feature>
<keyword evidence="9" id="KW-0812">Transmembrane</keyword>
<evidence type="ECO:0000256" key="8">
    <source>
        <dbReference type="ARBA" id="ARBA00023012"/>
    </source>
</evidence>
<dbReference type="PRINTS" id="PR00344">
    <property type="entry name" value="BCTRLSENSOR"/>
</dbReference>
<organism evidence="11 12">
    <name type="scientific">Sphingomonas psychrolutea</name>
    <dbReference type="NCBI Taxonomy" id="1259676"/>
    <lineage>
        <taxon>Bacteria</taxon>
        <taxon>Pseudomonadati</taxon>
        <taxon>Pseudomonadota</taxon>
        <taxon>Alphaproteobacteria</taxon>
        <taxon>Sphingomonadales</taxon>
        <taxon>Sphingomonadaceae</taxon>
        <taxon>Sphingomonas</taxon>
    </lineage>
</organism>
<dbReference type="InterPro" id="IPR003661">
    <property type="entry name" value="HisK_dim/P_dom"/>
</dbReference>
<dbReference type="CDD" id="cd00082">
    <property type="entry name" value="HisKA"/>
    <property type="match status" value="1"/>
</dbReference>
<comment type="catalytic activity">
    <reaction evidence="1">
        <text>ATP + protein L-histidine = ADP + protein N-phospho-L-histidine.</text>
        <dbReference type="EC" id="2.7.13.3"/>
    </reaction>
</comment>
<dbReference type="Proteomes" id="UP000618591">
    <property type="component" value="Unassembled WGS sequence"/>
</dbReference>
<dbReference type="Pfam" id="PF02518">
    <property type="entry name" value="HATPase_c"/>
    <property type="match status" value="1"/>
</dbReference>
<keyword evidence="12" id="KW-1185">Reference proteome</keyword>
<dbReference type="EC" id="2.7.13.3" evidence="2"/>
<keyword evidence="8" id="KW-0902">Two-component regulatory system</keyword>
<dbReference type="Gene3D" id="1.10.287.130">
    <property type="match status" value="1"/>
</dbReference>
<keyword evidence="3" id="KW-0597">Phosphoprotein</keyword>
<dbReference type="InterPro" id="IPR036097">
    <property type="entry name" value="HisK_dim/P_sf"/>
</dbReference>
<dbReference type="PROSITE" id="PS50109">
    <property type="entry name" value="HIS_KIN"/>
    <property type="match status" value="1"/>
</dbReference>
<dbReference type="SUPFAM" id="SSF55874">
    <property type="entry name" value="ATPase domain of HSP90 chaperone/DNA topoisomerase II/histidine kinase"/>
    <property type="match status" value="1"/>
</dbReference>
<keyword evidence="7" id="KW-0067">ATP-binding</keyword>
<accession>A0ABQ1G3Y4</accession>
<dbReference type="PANTHER" id="PTHR43065">
    <property type="entry name" value="SENSOR HISTIDINE KINASE"/>
    <property type="match status" value="1"/>
</dbReference>
<evidence type="ECO:0000259" key="10">
    <source>
        <dbReference type="PROSITE" id="PS50109"/>
    </source>
</evidence>
<feature type="transmembrane region" description="Helical" evidence="9">
    <location>
        <begin position="27"/>
        <end position="46"/>
    </location>
</feature>
<proteinExistence type="predicted"/>
<keyword evidence="4" id="KW-0808">Transferase</keyword>
<dbReference type="Gene3D" id="3.30.565.10">
    <property type="entry name" value="Histidine kinase-like ATPase, C-terminal domain"/>
    <property type="match status" value="1"/>
</dbReference>
<dbReference type="InterPro" id="IPR003594">
    <property type="entry name" value="HATPase_dom"/>
</dbReference>
<evidence type="ECO:0000256" key="1">
    <source>
        <dbReference type="ARBA" id="ARBA00000085"/>
    </source>
</evidence>
<keyword evidence="9" id="KW-1133">Transmembrane helix</keyword>
<evidence type="ECO:0000313" key="11">
    <source>
        <dbReference type="EMBL" id="GGA36206.1"/>
    </source>
</evidence>
<dbReference type="InterPro" id="IPR036890">
    <property type="entry name" value="HATPase_C_sf"/>
</dbReference>
<protein>
    <recommendedName>
        <fullName evidence="2">histidine kinase</fullName>
        <ecNumber evidence="2">2.7.13.3</ecNumber>
    </recommendedName>
</protein>
<evidence type="ECO:0000256" key="2">
    <source>
        <dbReference type="ARBA" id="ARBA00012438"/>
    </source>
</evidence>
<feature type="transmembrane region" description="Helical" evidence="9">
    <location>
        <begin position="185"/>
        <end position="207"/>
    </location>
</feature>
<keyword evidence="9" id="KW-0472">Membrane</keyword>
<evidence type="ECO:0000256" key="7">
    <source>
        <dbReference type="ARBA" id="ARBA00022840"/>
    </source>
</evidence>
<dbReference type="EMBL" id="BMDW01000002">
    <property type="protein sequence ID" value="GGA36206.1"/>
    <property type="molecule type" value="Genomic_DNA"/>
</dbReference>
<reference evidence="12" key="1">
    <citation type="journal article" date="2019" name="Int. J. Syst. Evol. Microbiol.">
        <title>The Global Catalogue of Microorganisms (GCM) 10K type strain sequencing project: providing services to taxonomists for standard genome sequencing and annotation.</title>
        <authorList>
            <consortium name="The Broad Institute Genomics Platform"/>
            <consortium name="The Broad Institute Genome Sequencing Center for Infectious Disease"/>
            <person name="Wu L."/>
            <person name="Ma J."/>
        </authorList>
    </citation>
    <scope>NUCLEOTIDE SEQUENCE [LARGE SCALE GENOMIC DNA]</scope>
    <source>
        <strain evidence="12">CGMCC 1.10106</strain>
    </source>
</reference>
<evidence type="ECO:0000256" key="3">
    <source>
        <dbReference type="ARBA" id="ARBA00022553"/>
    </source>
</evidence>
<dbReference type="SMART" id="SM00387">
    <property type="entry name" value="HATPase_c"/>
    <property type="match status" value="1"/>
</dbReference>
<dbReference type="InterPro" id="IPR004358">
    <property type="entry name" value="Sig_transdc_His_kin-like_C"/>
</dbReference>
<feature type="transmembrane region" description="Helical" evidence="9">
    <location>
        <begin position="114"/>
        <end position="135"/>
    </location>
</feature>
<keyword evidence="5" id="KW-0547">Nucleotide-binding</keyword>
<dbReference type="SUPFAM" id="SSF47384">
    <property type="entry name" value="Homodimeric domain of signal transducing histidine kinase"/>
    <property type="match status" value="1"/>
</dbReference>
<comment type="caution">
    <text evidence="11">The sequence shown here is derived from an EMBL/GenBank/DDBJ whole genome shotgun (WGS) entry which is preliminary data.</text>
</comment>
<evidence type="ECO:0000256" key="9">
    <source>
        <dbReference type="SAM" id="Phobius"/>
    </source>
</evidence>
<gene>
    <name evidence="11" type="ORF">GCM10011395_03120</name>
</gene>